<dbReference type="AlphaFoldDB" id="A0A2G5SYR7"/>
<proteinExistence type="predicted"/>
<evidence type="ECO:0000313" key="2">
    <source>
        <dbReference type="EMBL" id="PIC20187.1"/>
    </source>
</evidence>
<evidence type="ECO:0000256" key="1">
    <source>
        <dbReference type="SAM" id="SignalP"/>
    </source>
</evidence>
<keyword evidence="3" id="KW-1185">Reference proteome</keyword>
<name>A0A2G5SYR7_9PELO</name>
<evidence type="ECO:0000313" key="3">
    <source>
        <dbReference type="Proteomes" id="UP000230233"/>
    </source>
</evidence>
<dbReference type="Proteomes" id="UP000230233">
    <property type="component" value="Chromosome X"/>
</dbReference>
<protein>
    <recommendedName>
        <fullName evidence="4">EB domain-containing protein</fullName>
    </recommendedName>
</protein>
<comment type="caution">
    <text evidence="2">The sequence shown here is derived from an EMBL/GenBank/DDBJ whole genome shotgun (WGS) entry which is preliminary data.</text>
</comment>
<dbReference type="STRING" id="1611254.A0A2G5SYR7"/>
<reference evidence="3" key="1">
    <citation type="submission" date="2017-10" db="EMBL/GenBank/DDBJ databases">
        <title>Rapid genome shrinkage in a self-fertile nematode reveals novel sperm competition proteins.</title>
        <authorList>
            <person name="Yin D."/>
            <person name="Schwarz E.M."/>
            <person name="Thomas C.G."/>
            <person name="Felde R.L."/>
            <person name="Korf I.F."/>
            <person name="Cutter A.D."/>
            <person name="Schartner C.M."/>
            <person name="Ralston E.J."/>
            <person name="Meyer B.J."/>
            <person name="Haag E.S."/>
        </authorList>
    </citation>
    <scope>NUCLEOTIDE SEQUENCE [LARGE SCALE GENOMIC DNA]</scope>
    <source>
        <strain evidence="3">JU1422</strain>
    </source>
</reference>
<sequence length="194" mass="21229">MWFFSALMEFHLRLLVLKNEEKACFLGALCPIRCPAGQSAVGFCSSGSCGAGRCYSKTTSCQEPIKIPVCSNDSAETLLASPSDPAHHRLAYVDHIHPEHKAANNSQYVAFCNGIHLPISSTMWFFSALEELQLRFLVLKAVILIMLASKELSVRLDALQDSLSLGSYSPPFGVFGSYPSGTQCNEQLAMCLPY</sequence>
<accession>A0A2G5SYR7</accession>
<feature type="signal peptide" evidence="1">
    <location>
        <begin position="1"/>
        <end position="18"/>
    </location>
</feature>
<feature type="chain" id="PRO_5013613237" description="EB domain-containing protein" evidence="1">
    <location>
        <begin position="19"/>
        <end position="194"/>
    </location>
</feature>
<organism evidence="2 3">
    <name type="scientific">Caenorhabditis nigoni</name>
    <dbReference type="NCBI Taxonomy" id="1611254"/>
    <lineage>
        <taxon>Eukaryota</taxon>
        <taxon>Metazoa</taxon>
        <taxon>Ecdysozoa</taxon>
        <taxon>Nematoda</taxon>
        <taxon>Chromadorea</taxon>
        <taxon>Rhabditida</taxon>
        <taxon>Rhabditina</taxon>
        <taxon>Rhabditomorpha</taxon>
        <taxon>Rhabditoidea</taxon>
        <taxon>Rhabditidae</taxon>
        <taxon>Peloderinae</taxon>
        <taxon>Caenorhabditis</taxon>
    </lineage>
</organism>
<keyword evidence="1" id="KW-0732">Signal</keyword>
<dbReference type="EMBL" id="PDUG01000006">
    <property type="protein sequence ID" value="PIC20187.1"/>
    <property type="molecule type" value="Genomic_DNA"/>
</dbReference>
<evidence type="ECO:0008006" key="4">
    <source>
        <dbReference type="Google" id="ProtNLM"/>
    </source>
</evidence>
<dbReference type="OrthoDB" id="5876803at2759"/>
<gene>
    <name evidence="2" type="primary">Cnig_chr_X.g25469</name>
    <name evidence="2" type="ORF">B9Z55_025469</name>
</gene>